<reference evidence="2" key="2">
    <citation type="submission" date="2022-10" db="EMBL/GenBank/DDBJ databases">
        <authorList>
            <consortium name="ENA_rothamsted_submissions"/>
            <consortium name="culmorum"/>
            <person name="King R."/>
        </authorList>
    </citation>
    <scope>NUCLEOTIDE SEQUENCE</scope>
</reference>
<keyword evidence="3" id="KW-1185">Reference proteome</keyword>
<sequence length="101" mass="12110">MTRNYKKKKENDEEDAQRAVLCVINDGMKLRTAAAIYYIKPSILFYRVKKYEENLSPKNEKYCSKHTVHQVFTNDEESMLEKYFLKMSKMNYSLTYCKVDK</sequence>
<dbReference type="AlphaFoldDB" id="A0A9N9R2V3"/>
<proteinExistence type="predicted"/>
<comment type="subcellular location">
    <subcellularLocation>
        <location evidence="1">Nucleus</location>
    </subcellularLocation>
</comment>
<organism evidence="2 3">
    <name type="scientific">Diatraea saccharalis</name>
    <name type="common">sugarcane borer</name>
    <dbReference type="NCBI Taxonomy" id="40085"/>
    <lineage>
        <taxon>Eukaryota</taxon>
        <taxon>Metazoa</taxon>
        <taxon>Ecdysozoa</taxon>
        <taxon>Arthropoda</taxon>
        <taxon>Hexapoda</taxon>
        <taxon>Insecta</taxon>
        <taxon>Pterygota</taxon>
        <taxon>Neoptera</taxon>
        <taxon>Endopterygota</taxon>
        <taxon>Lepidoptera</taxon>
        <taxon>Glossata</taxon>
        <taxon>Ditrysia</taxon>
        <taxon>Pyraloidea</taxon>
        <taxon>Crambidae</taxon>
        <taxon>Crambinae</taxon>
        <taxon>Diatraea</taxon>
    </lineage>
</organism>
<evidence type="ECO:0000256" key="1">
    <source>
        <dbReference type="ARBA" id="ARBA00004123"/>
    </source>
</evidence>
<reference evidence="2" key="1">
    <citation type="submission" date="2021-12" db="EMBL/GenBank/DDBJ databases">
        <authorList>
            <person name="King R."/>
        </authorList>
    </citation>
    <scope>NUCLEOTIDE SEQUENCE</scope>
</reference>
<dbReference type="InterPro" id="IPR009057">
    <property type="entry name" value="Homeodomain-like_sf"/>
</dbReference>
<dbReference type="Proteomes" id="UP001153714">
    <property type="component" value="Chromosome 2"/>
</dbReference>
<accession>A0A9N9R2V3</accession>
<dbReference type="OrthoDB" id="4327074at2759"/>
<gene>
    <name evidence="2" type="ORF">DIATSA_LOCUS6692</name>
</gene>
<dbReference type="GO" id="GO:0005634">
    <property type="term" value="C:nucleus"/>
    <property type="evidence" value="ECO:0007669"/>
    <property type="project" value="UniProtKB-SubCell"/>
</dbReference>
<dbReference type="EMBL" id="OU893333">
    <property type="protein sequence ID" value="CAG9788914.1"/>
    <property type="molecule type" value="Genomic_DNA"/>
</dbReference>
<protein>
    <recommendedName>
        <fullName evidence="4">HTH psq-type domain-containing protein</fullName>
    </recommendedName>
</protein>
<dbReference type="SUPFAM" id="SSF46689">
    <property type="entry name" value="Homeodomain-like"/>
    <property type="match status" value="1"/>
</dbReference>
<evidence type="ECO:0008006" key="4">
    <source>
        <dbReference type="Google" id="ProtNLM"/>
    </source>
</evidence>
<evidence type="ECO:0000313" key="3">
    <source>
        <dbReference type="Proteomes" id="UP001153714"/>
    </source>
</evidence>
<name>A0A9N9R2V3_9NEOP</name>
<evidence type="ECO:0000313" key="2">
    <source>
        <dbReference type="EMBL" id="CAG9788914.1"/>
    </source>
</evidence>